<protein>
    <submittedName>
        <fullName evidence="2">Anti-sigma factor</fullName>
    </submittedName>
</protein>
<proteinExistence type="predicted"/>
<gene>
    <name evidence="2" type="ORF">NDO55_02320</name>
</gene>
<accession>A0A9X2EFW7</accession>
<sequence length="252" mass="27051">MPSAPKLDPDRTVLAAEYAVGFLEGEDLVRAKRLSLIDEDFASLVEWWDLRFNEQHYRFMEVSPSSQMWTAIAARLSGQDNLAIGTAPVPKTRSFGQRFVAASILFAGALAILLLGMQLGDRELVVPEQVPADQPQNVQQLFAVLDGGDTGPALTTRIDPSSETLNVQISNVDPVALGDGRAPVLWVVPEGGAPTSLGMLEVDGIIIREISDAERALLQAGATLAVTYENIAEAPHQAPTTDILAAGELIRI</sequence>
<dbReference type="InterPro" id="IPR018764">
    <property type="entry name" value="RskA_C"/>
</dbReference>
<dbReference type="RefSeq" id="WP_252112049.1">
    <property type="nucleotide sequence ID" value="NZ_JAMSHT010000001.1"/>
</dbReference>
<evidence type="ECO:0000259" key="1">
    <source>
        <dbReference type="Pfam" id="PF10099"/>
    </source>
</evidence>
<organism evidence="2 3">
    <name type="scientific">Sphingomicrobium sediminis</name>
    <dbReference type="NCBI Taxonomy" id="2950949"/>
    <lineage>
        <taxon>Bacteria</taxon>
        <taxon>Pseudomonadati</taxon>
        <taxon>Pseudomonadota</taxon>
        <taxon>Alphaproteobacteria</taxon>
        <taxon>Sphingomonadales</taxon>
        <taxon>Sphingomonadaceae</taxon>
        <taxon>Sphingomicrobium</taxon>
    </lineage>
</organism>
<name>A0A9X2EFW7_9SPHN</name>
<dbReference type="Pfam" id="PF10099">
    <property type="entry name" value="RskA_C"/>
    <property type="match status" value="1"/>
</dbReference>
<dbReference type="GO" id="GO:0005886">
    <property type="term" value="C:plasma membrane"/>
    <property type="evidence" value="ECO:0007669"/>
    <property type="project" value="InterPro"/>
</dbReference>
<dbReference type="AlphaFoldDB" id="A0A9X2EFW7"/>
<evidence type="ECO:0000313" key="3">
    <source>
        <dbReference type="Proteomes" id="UP001155128"/>
    </source>
</evidence>
<dbReference type="Proteomes" id="UP001155128">
    <property type="component" value="Unassembled WGS sequence"/>
</dbReference>
<comment type="caution">
    <text evidence="2">The sequence shown here is derived from an EMBL/GenBank/DDBJ whole genome shotgun (WGS) entry which is preliminary data.</text>
</comment>
<evidence type="ECO:0000313" key="2">
    <source>
        <dbReference type="EMBL" id="MCM8556656.1"/>
    </source>
</evidence>
<reference evidence="2" key="1">
    <citation type="submission" date="2022-06" db="EMBL/GenBank/DDBJ databases">
        <title>Sphingomicrobium sedimins sp. nov., a marine bacterium isolated from tidal flat.</title>
        <authorList>
            <person name="Kim C.-H."/>
            <person name="Yoo Y."/>
            <person name="Kim J.-J."/>
        </authorList>
    </citation>
    <scope>NUCLEOTIDE SEQUENCE</scope>
    <source>
        <strain evidence="2">GRR-S6-50</strain>
    </source>
</reference>
<feature type="domain" description="Anti-sigma K factor RskA C-terminal" evidence="1">
    <location>
        <begin position="107"/>
        <end position="240"/>
    </location>
</feature>
<dbReference type="EMBL" id="JAMSHT010000001">
    <property type="protein sequence ID" value="MCM8556656.1"/>
    <property type="molecule type" value="Genomic_DNA"/>
</dbReference>
<keyword evidence="3" id="KW-1185">Reference proteome</keyword>